<organism evidence="14 15">
    <name type="scientific">Anaeroselena agilis</name>
    <dbReference type="NCBI Taxonomy" id="3063788"/>
    <lineage>
        <taxon>Bacteria</taxon>
        <taxon>Bacillati</taxon>
        <taxon>Bacillota</taxon>
        <taxon>Negativicutes</taxon>
        <taxon>Acetonemataceae</taxon>
        <taxon>Anaeroselena</taxon>
    </lineage>
</organism>
<feature type="site" description="Interaction with substrate tRNA" evidence="10">
    <location>
        <position position="123"/>
    </location>
</feature>
<evidence type="ECO:0000256" key="7">
    <source>
        <dbReference type="ARBA" id="ARBA00022840"/>
    </source>
</evidence>
<comment type="caution">
    <text evidence="10">Lacks conserved residue(s) required for the propagation of feature annotation.</text>
</comment>
<evidence type="ECO:0000256" key="6">
    <source>
        <dbReference type="ARBA" id="ARBA00022741"/>
    </source>
</evidence>
<dbReference type="EMBL" id="JAUOZS010000001">
    <property type="protein sequence ID" value="MDT8901397.1"/>
    <property type="molecule type" value="Genomic_DNA"/>
</dbReference>
<evidence type="ECO:0000256" key="13">
    <source>
        <dbReference type="RuleBase" id="RU003785"/>
    </source>
</evidence>
<dbReference type="HAMAP" id="MF_00185">
    <property type="entry name" value="IPP_trans"/>
    <property type="match status" value="1"/>
</dbReference>
<evidence type="ECO:0000256" key="3">
    <source>
        <dbReference type="ARBA" id="ARBA00005842"/>
    </source>
</evidence>
<dbReference type="Gene3D" id="3.40.50.300">
    <property type="entry name" value="P-loop containing nucleotide triphosphate hydrolases"/>
    <property type="match status" value="1"/>
</dbReference>
<comment type="cofactor">
    <cofactor evidence="1 10">
        <name>Mg(2+)</name>
        <dbReference type="ChEBI" id="CHEBI:18420"/>
    </cofactor>
</comment>
<comment type="catalytic activity">
    <reaction evidence="9 10 11">
        <text>adenosine(37) in tRNA + dimethylallyl diphosphate = N(6)-dimethylallyladenosine(37) in tRNA + diphosphate</text>
        <dbReference type="Rhea" id="RHEA:26482"/>
        <dbReference type="Rhea" id="RHEA-COMP:10162"/>
        <dbReference type="Rhea" id="RHEA-COMP:10375"/>
        <dbReference type="ChEBI" id="CHEBI:33019"/>
        <dbReference type="ChEBI" id="CHEBI:57623"/>
        <dbReference type="ChEBI" id="CHEBI:74411"/>
        <dbReference type="ChEBI" id="CHEBI:74415"/>
        <dbReference type="EC" id="2.5.1.75"/>
    </reaction>
</comment>
<dbReference type="GO" id="GO:0052381">
    <property type="term" value="F:tRNA dimethylallyltransferase activity"/>
    <property type="evidence" value="ECO:0007669"/>
    <property type="project" value="UniProtKB-EC"/>
</dbReference>
<feature type="binding site" evidence="10">
    <location>
        <begin position="9"/>
        <end position="16"/>
    </location>
    <ligand>
        <name>ATP</name>
        <dbReference type="ChEBI" id="CHEBI:30616"/>
    </ligand>
</feature>
<keyword evidence="6 10" id="KW-0547">Nucleotide-binding</keyword>
<dbReference type="NCBIfam" id="TIGR00174">
    <property type="entry name" value="miaA"/>
    <property type="match status" value="1"/>
</dbReference>
<comment type="caution">
    <text evidence="14">The sequence shown here is derived from an EMBL/GenBank/DDBJ whole genome shotgun (WGS) entry which is preliminary data.</text>
</comment>
<proteinExistence type="inferred from homology"/>
<name>A0ABU3NYP1_9FIRM</name>
<keyword evidence="5 10" id="KW-0819">tRNA processing</keyword>
<comment type="subunit">
    <text evidence="10">Monomer.</text>
</comment>
<dbReference type="PANTHER" id="PTHR11088:SF60">
    <property type="entry name" value="TRNA DIMETHYLALLYLTRANSFERASE"/>
    <property type="match status" value="1"/>
</dbReference>
<dbReference type="InterPro" id="IPR039657">
    <property type="entry name" value="Dimethylallyltransferase"/>
</dbReference>
<dbReference type="InterPro" id="IPR027417">
    <property type="entry name" value="P-loop_NTPase"/>
</dbReference>
<dbReference type="Gene3D" id="1.10.20.140">
    <property type="match status" value="1"/>
</dbReference>
<evidence type="ECO:0000256" key="11">
    <source>
        <dbReference type="RuleBase" id="RU003783"/>
    </source>
</evidence>
<evidence type="ECO:0000256" key="8">
    <source>
        <dbReference type="ARBA" id="ARBA00022842"/>
    </source>
</evidence>
<feature type="binding site" evidence="10">
    <location>
        <begin position="11"/>
        <end position="16"/>
    </location>
    <ligand>
        <name>substrate</name>
    </ligand>
</feature>
<gene>
    <name evidence="10 14" type="primary">miaA</name>
    <name evidence="14" type="ORF">Q4T40_09115</name>
</gene>
<evidence type="ECO:0000256" key="10">
    <source>
        <dbReference type="HAMAP-Rule" id="MF_00185"/>
    </source>
</evidence>
<feature type="site" description="Interaction with substrate tRNA" evidence="10">
    <location>
        <position position="100"/>
    </location>
</feature>
<evidence type="ECO:0000256" key="12">
    <source>
        <dbReference type="RuleBase" id="RU003784"/>
    </source>
</evidence>
<evidence type="ECO:0000313" key="14">
    <source>
        <dbReference type="EMBL" id="MDT8901397.1"/>
    </source>
</evidence>
<dbReference type="PANTHER" id="PTHR11088">
    <property type="entry name" value="TRNA DIMETHYLALLYLTRANSFERASE"/>
    <property type="match status" value="1"/>
</dbReference>
<dbReference type="SUPFAM" id="SSF52540">
    <property type="entry name" value="P-loop containing nucleoside triphosphate hydrolases"/>
    <property type="match status" value="2"/>
</dbReference>
<comment type="function">
    <text evidence="2 10 12">Catalyzes the transfer of a dimethylallyl group onto the adenine at position 37 in tRNAs that read codons beginning with uridine, leading to the formation of N6-(dimethylallyl)adenosine (i(6)A).</text>
</comment>
<keyword evidence="7 10" id="KW-0067">ATP-binding</keyword>
<sequence>MERLIAIVGPTAVGKTRLAIDLALRLDTEIISGDALQVYRGLDIGTAKPDAAERRGVRHHLIDLLGPREEFSVADFKARAADLIAAINARGRIPILAGGTGLYVRSLLEDYRFNAAPGSEEIRRRLAGLAESRGSAHLHRLLQATDPETAARLHPNDTRRVIRALESIELSGEQISQSRNAAPVYDCLVIGLTMERAKLYERINRRVDDMVAAGLVTEVAGLLASGVPPAARSLQAIGYKELVDHLAGRADLAASVEKIKQATRNFAKRQYTWFRRMPYIHWVDVDKFVEYDTMLAYIYSLIAGKFLPGEKYNQR</sequence>
<evidence type="ECO:0000256" key="1">
    <source>
        <dbReference type="ARBA" id="ARBA00001946"/>
    </source>
</evidence>
<reference evidence="14 15" key="1">
    <citation type="submission" date="2023-07" db="EMBL/GenBank/DDBJ databases">
        <title>The novel representative of Negativicutes class, Anaeroselena agilis gen. nov. sp. nov.</title>
        <authorList>
            <person name="Prokofeva M.I."/>
            <person name="Elcheninov A.G."/>
            <person name="Klyukina A."/>
            <person name="Kublanov I.V."/>
            <person name="Frolov E.N."/>
            <person name="Podosokorskaya O.A."/>
        </authorList>
    </citation>
    <scope>NUCLEOTIDE SEQUENCE [LARGE SCALE GENOMIC DNA]</scope>
    <source>
        <strain evidence="14 15">4137-cl</strain>
    </source>
</reference>
<dbReference type="EC" id="2.5.1.75" evidence="10"/>
<dbReference type="Proteomes" id="UP001254848">
    <property type="component" value="Unassembled WGS sequence"/>
</dbReference>
<accession>A0ABU3NYP1</accession>
<evidence type="ECO:0000256" key="2">
    <source>
        <dbReference type="ARBA" id="ARBA00003213"/>
    </source>
</evidence>
<evidence type="ECO:0000256" key="5">
    <source>
        <dbReference type="ARBA" id="ARBA00022694"/>
    </source>
</evidence>
<dbReference type="InterPro" id="IPR018022">
    <property type="entry name" value="IPT"/>
</dbReference>
<protein>
    <recommendedName>
        <fullName evidence="10">tRNA dimethylallyltransferase</fullName>
        <ecNumber evidence="10">2.5.1.75</ecNumber>
    </recommendedName>
    <alternativeName>
        <fullName evidence="10">Dimethylallyl diphosphate:tRNA dimethylallyltransferase</fullName>
        <shortName evidence="10">DMAPP:tRNA dimethylallyltransferase</shortName>
        <shortName evidence="10">DMATase</shortName>
    </alternativeName>
    <alternativeName>
        <fullName evidence="10">Isopentenyl-diphosphate:tRNA isopentenyltransferase</fullName>
        <shortName evidence="10">IPP transferase</shortName>
        <shortName evidence="10">IPPT</shortName>
        <shortName evidence="10">IPTase</shortName>
    </alternativeName>
</protein>
<keyword evidence="8 10" id="KW-0460">Magnesium</keyword>
<keyword evidence="15" id="KW-1185">Reference proteome</keyword>
<evidence type="ECO:0000313" key="15">
    <source>
        <dbReference type="Proteomes" id="UP001254848"/>
    </source>
</evidence>
<evidence type="ECO:0000256" key="4">
    <source>
        <dbReference type="ARBA" id="ARBA00022679"/>
    </source>
</evidence>
<keyword evidence="4 10" id="KW-0808">Transferase</keyword>
<comment type="similarity">
    <text evidence="3 10 13">Belongs to the IPP transferase family.</text>
</comment>
<evidence type="ECO:0000256" key="9">
    <source>
        <dbReference type="ARBA" id="ARBA00049563"/>
    </source>
</evidence>
<dbReference type="Pfam" id="PF01715">
    <property type="entry name" value="IPPT"/>
    <property type="match status" value="1"/>
</dbReference>